<dbReference type="GO" id="GO:0005886">
    <property type="term" value="C:plasma membrane"/>
    <property type="evidence" value="ECO:0007669"/>
    <property type="project" value="TreeGrafter"/>
</dbReference>
<accession>F8PB75</accession>
<evidence type="ECO:0000256" key="2">
    <source>
        <dbReference type="ARBA" id="ARBA00011085"/>
    </source>
</evidence>
<feature type="transmembrane region" description="Helical" evidence="10">
    <location>
        <begin position="164"/>
        <end position="187"/>
    </location>
</feature>
<dbReference type="HOGENOM" id="CLU_027592_0_1_1"/>
<evidence type="ECO:0000256" key="10">
    <source>
        <dbReference type="SAM" id="Phobius"/>
    </source>
</evidence>
<evidence type="ECO:0000313" key="11">
    <source>
        <dbReference type="EMBL" id="EGO19515.1"/>
    </source>
</evidence>
<evidence type="ECO:0000256" key="9">
    <source>
        <dbReference type="ARBA" id="ARBA00023224"/>
    </source>
</evidence>
<evidence type="ECO:0000256" key="7">
    <source>
        <dbReference type="ARBA" id="ARBA00023136"/>
    </source>
</evidence>
<feature type="transmembrane region" description="Helical" evidence="10">
    <location>
        <begin position="208"/>
        <end position="231"/>
    </location>
</feature>
<keyword evidence="6" id="KW-0297">G-protein coupled receptor</keyword>
<keyword evidence="7 10" id="KW-0472">Membrane</keyword>
<comment type="similarity">
    <text evidence="2">Belongs to the G-protein coupled receptor 4 family.</text>
</comment>
<evidence type="ECO:0000256" key="8">
    <source>
        <dbReference type="ARBA" id="ARBA00023170"/>
    </source>
</evidence>
<name>F8PB75_SERL9</name>
<dbReference type="CDD" id="cd14966">
    <property type="entry name" value="7tmD_STE3"/>
    <property type="match status" value="1"/>
</dbReference>
<evidence type="ECO:0000256" key="4">
    <source>
        <dbReference type="ARBA" id="ARBA00022692"/>
    </source>
</evidence>
<keyword evidence="8" id="KW-0675">Receptor</keyword>
<dbReference type="KEGG" id="sla:SERLADRAFT_401948"/>
<dbReference type="RefSeq" id="XP_007323648.1">
    <property type="nucleotide sequence ID" value="XM_007323586.1"/>
</dbReference>
<dbReference type="GO" id="GO:0004932">
    <property type="term" value="F:mating-type factor pheromone receptor activity"/>
    <property type="evidence" value="ECO:0007669"/>
    <property type="project" value="InterPro"/>
</dbReference>
<comment type="subcellular location">
    <subcellularLocation>
        <location evidence="1">Membrane</location>
        <topology evidence="1">Multi-pass membrane protein</topology>
    </subcellularLocation>
</comment>
<reference evidence="11" key="1">
    <citation type="submission" date="2011-04" db="EMBL/GenBank/DDBJ databases">
        <title>Evolution of plant cell wall degrading machinery underlies the functional diversity of forest fungi.</title>
        <authorList>
            <consortium name="US DOE Joint Genome Institute (JGI-PGF)"/>
            <person name="Eastwood D.C."/>
            <person name="Floudas D."/>
            <person name="Binder M."/>
            <person name="Majcherczyk A."/>
            <person name="Schneider P."/>
            <person name="Aerts A."/>
            <person name="Asiegbu F.O."/>
            <person name="Baker S.E."/>
            <person name="Barry K."/>
            <person name="Bendiksby M."/>
            <person name="Blumentritt M."/>
            <person name="Coutinho P.M."/>
            <person name="Cullen D."/>
            <person name="Cullen D."/>
            <person name="Gathman A."/>
            <person name="Goodell B."/>
            <person name="Henrissat B."/>
            <person name="Ihrmark K."/>
            <person name="Kauserud H."/>
            <person name="Kohler A."/>
            <person name="LaButti K."/>
            <person name="Lapidus A."/>
            <person name="Lavin J.L."/>
            <person name="Lee Y.-H."/>
            <person name="Lindquist E."/>
            <person name="Lilly W."/>
            <person name="Lucas S."/>
            <person name="Morin E."/>
            <person name="Murat C."/>
            <person name="Oguiza J.A."/>
            <person name="Park J."/>
            <person name="Pisabarro A.G."/>
            <person name="Riley R."/>
            <person name="Rosling A."/>
            <person name="Salamov A."/>
            <person name="Schmidt O."/>
            <person name="Schmutz J."/>
            <person name="Skrede I."/>
            <person name="Stenlid J."/>
            <person name="Wiebenga A."/>
            <person name="Xie X."/>
            <person name="Kues U."/>
            <person name="Hibbett D.S."/>
            <person name="Hoffmeister D."/>
            <person name="Hogberg N."/>
            <person name="Martin F."/>
            <person name="Grigoriev I.V."/>
            <person name="Watkinson S.C."/>
        </authorList>
    </citation>
    <scope>NUCLEOTIDE SEQUENCE</scope>
    <source>
        <strain evidence="11">S7.9</strain>
    </source>
</reference>
<dbReference type="PRINTS" id="PR00899">
    <property type="entry name" value="GPCRSTE3"/>
</dbReference>
<feature type="transmembrane region" description="Helical" evidence="10">
    <location>
        <begin position="279"/>
        <end position="296"/>
    </location>
</feature>
<dbReference type="PANTHER" id="PTHR28097:SF1">
    <property type="entry name" value="PHEROMONE A FACTOR RECEPTOR"/>
    <property type="match status" value="1"/>
</dbReference>
<keyword evidence="5 10" id="KW-1133">Transmembrane helix</keyword>
<evidence type="ECO:0000256" key="3">
    <source>
        <dbReference type="ARBA" id="ARBA00022507"/>
    </source>
</evidence>
<dbReference type="Pfam" id="PF02076">
    <property type="entry name" value="STE3"/>
    <property type="match status" value="1"/>
</dbReference>
<dbReference type="Proteomes" id="UP000008064">
    <property type="component" value="Unassembled WGS sequence"/>
</dbReference>
<feature type="transmembrane region" description="Helical" evidence="10">
    <location>
        <begin position="114"/>
        <end position="137"/>
    </location>
</feature>
<dbReference type="PANTHER" id="PTHR28097">
    <property type="entry name" value="PHEROMONE A FACTOR RECEPTOR"/>
    <property type="match status" value="1"/>
</dbReference>
<organism>
    <name type="scientific">Serpula lacrymans var. lacrymans (strain S7.9)</name>
    <name type="common">Dry rot fungus</name>
    <dbReference type="NCBI Taxonomy" id="578457"/>
    <lineage>
        <taxon>Eukaryota</taxon>
        <taxon>Fungi</taxon>
        <taxon>Dikarya</taxon>
        <taxon>Basidiomycota</taxon>
        <taxon>Agaricomycotina</taxon>
        <taxon>Agaricomycetes</taxon>
        <taxon>Agaricomycetidae</taxon>
        <taxon>Boletales</taxon>
        <taxon>Coniophorineae</taxon>
        <taxon>Serpulaceae</taxon>
        <taxon>Serpula</taxon>
    </lineage>
</organism>
<proteinExistence type="inferred from homology"/>
<gene>
    <name evidence="11" type="ORF">SERLADRAFT_401948</name>
</gene>
<dbReference type="EMBL" id="GL945443">
    <property type="protein sequence ID" value="EGO19515.1"/>
    <property type="molecule type" value="Genomic_DNA"/>
</dbReference>
<dbReference type="AlphaFoldDB" id="F8PB75"/>
<dbReference type="GeneID" id="18812128"/>
<dbReference type="GO" id="GO:0000750">
    <property type="term" value="P:pheromone-dependent signal transduction involved in conjugation with cellular fusion"/>
    <property type="evidence" value="ECO:0007669"/>
    <property type="project" value="TreeGrafter"/>
</dbReference>
<evidence type="ECO:0000256" key="5">
    <source>
        <dbReference type="ARBA" id="ARBA00022989"/>
    </source>
</evidence>
<feature type="transmembrane region" description="Helical" evidence="10">
    <location>
        <begin position="6"/>
        <end position="25"/>
    </location>
</feature>
<keyword evidence="4 10" id="KW-0812">Transmembrane</keyword>
<dbReference type="InterPro" id="IPR001499">
    <property type="entry name" value="GPCR_STE3"/>
</dbReference>
<evidence type="ECO:0008006" key="12">
    <source>
        <dbReference type="Google" id="ProtNLM"/>
    </source>
</evidence>
<keyword evidence="3" id="KW-0589">Pheromone response</keyword>
<keyword evidence="9" id="KW-0807">Transducer</keyword>
<sequence>MGTRNHIFSVFSFIGFALVSILLPFHLRAKSIGTCAFIVWTGLLCLNGFVNSVVWNDNVVNWAPVWCDISSRLAIGGRVAIPATSLCITCRLHSLLRLRPRVNSTRRRKNKKRFIFWMDLFIVLGIPVLSMVLAYVIQYQRFIIFEELGCHYSLYNTIPAFPLYGIWPVVIGLITAVYAGLIFRAIIQRKMRLNEFMQRDWRIGSHQCWRLTGVVIAVFICSFPTSLWYLVEDILLGPAQPWPGWKVVHASNSEIAQFTNEMWQFGNSVALYEWERWCYVVYAIIFFTLFGFTTEAKKNYRLAFRFVFRRCTKKSLSQSFFLDPNVGSSVANLLFWLTGPKDQSRSTCLHFLLVPPSGVFTVRTR</sequence>
<evidence type="ECO:0000256" key="6">
    <source>
        <dbReference type="ARBA" id="ARBA00023040"/>
    </source>
</evidence>
<feature type="transmembrane region" description="Helical" evidence="10">
    <location>
        <begin position="37"/>
        <end position="55"/>
    </location>
</feature>
<evidence type="ECO:0000256" key="1">
    <source>
        <dbReference type="ARBA" id="ARBA00004141"/>
    </source>
</evidence>
<dbReference type="OrthoDB" id="2874149at2759"/>
<protein>
    <recommendedName>
        <fullName evidence="12">Fungal pheromone STE3G-protein-coupled receptor</fullName>
    </recommendedName>
</protein>